<sequence length="148" mass="16055">MKMVVTKPWKTPTWLNLTNRLSNPSSLADSFGLPNILPSQLPPLRNFHSPGPTAPEYLLAQTSLQCILVGPALPCNSLALKILDVPQANAPTATAHYVVQSLKAYIQVHNVWIHQVFYHNDPTPPADTNVFIALISTPAGDEGGLNLV</sequence>
<comment type="caution">
    <text evidence="1">The sequence shown here is derived from an EMBL/GenBank/DDBJ whole genome shotgun (WGS) entry which is preliminary data.</text>
</comment>
<dbReference type="AlphaFoldDB" id="A0A8H8QIP6"/>
<protein>
    <submittedName>
        <fullName evidence="1">Uncharacterized protein</fullName>
    </submittedName>
</protein>
<reference evidence="1" key="1">
    <citation type="submission" date="2018-08" db="EMBL/GenBank/DDBJ databases">
        <authorList>
            <person name="Guldener U."/>
        </authorList>
    </citation>
    <scope>NUCLEOTIDE SEQUENCE</scope>
    <source>
        <strain evidence="1">UB2</strain>
    </source>
</reference>
<dbReference type="EMBL" id="ULHB01000013">
    <property type="protein sequence ID" value="SYW75960.1"/>
    <property type="molecule type" value="Genomic_DNA"/>
</dbReference>
<evidence type="ECO:0000313" key="2">
    <source>
        <dbReference type="Proteomes" id="UP000658997"/>
    </source>
</evidence>
<proteinExistence type="predicted"/>
<keyword evidence="2" id="KW-1185">Reference proteome</keyword>
<organism evidence="1 2">
    <name type="scientific">Ustilago bromivora</name>
    <dbReference type="NCBI Taxonomy" id="307758"/>
    <lineage>
        <taxon>Eukaryota</taxon>
        <taxon>Fungi</taxon>
        <taxon>Dikarya</taxon>
        <taxon>Basidiomycota</taxon>
        <taxon>Ustilaginomycotina</taxon>
        <taxon>Ustilaginomycetes</taxon>
        <taxon>Ustilaginales</taxon>
        <taxon>Ustilaginaceae</taxon>
        <taxon>Ustilago</taxon>
    </lineage>
</organism>
<dbReference type="Proteomes" id="UP000658997">
    <property type="component" value="Unassembled WGS sequence"/>
</dbReference>
<accession>A0A8H8QIP6</accession>
<evidence type="ECO:0000313" key="1">
    <source>
        <dbReference type="EMBL" id="SYW75960.1"/>
    </source>
</evidence>
<gene>
    <name evidence="1" type="ORF">UBRO2_01115</name>
</gene>
<name>A0A8H8QIP6_9BASI</name>